<dbReference type="GO" id="GO:0030151">
    <property type="term" value="F:molybdenum ion binding"/>
    <property type="evidence" value="ECO:0007669"/>
    <property type="project" value="InterPro"/>
</dbReference>
<comment type="cofactor">
    <cofactor evidence="2">
        <name>heme</name>
        <dbReference type="ChEBI" id="CHEBI:30413"/>
    </cofactor>
</comment>
<dbReference type="AlphaFoldDB" id="A0A1Y2IUA0"/>
<dbReference type="STRING" id="1353009.A0A1Y2IUA0"/>
<dbReference type="Gene3D" id="3.10.120.10">
    <property type="entry name" value="Cytochrome b5-like heme/steroid binding domain"/>
    <property type="match status" value="1"/>
</dbReference>
<dbReference type="PANTHER" id="PTHR19372">
    <property type="entry name" value="SULFITE REDUCTASE"/>
    <property type="match status" value="1"/>
</dbReference>
<evidence type="ECO:0000256" key="1">
    <source>
        <dbReference type="ARBA" id="ARBA00001924"/>
    </source>
</evidence>
<dbReference type="InterPro" id="IPR008333">
    <property type="entry name" value="Cbr1-like_FAD-bd_dom"/>
</dbReference>
<dbReference type="InterPro" id="IPR039261">
    <property type="entry name" value="FNR_nucleotide-bd"/>
</dbReference>
<dbReference type="InterPro" id="IPR017938">
    <property type="entry name" value="Riboflavin_synthase-like_b-brl"/>
</dbReference>
<keyword evidence="9" id="KW-0500">Molybdenum</keyword>
<evidence type="ECO:0000256" key="9">
    <source>
        <dbReference type="ARBA" id="ARBA00022505"/>
    </source>
</evidence>
<evidence type="ECO:0000256" key="15">
    <source>
        <dbReference type="ARBA" id="ARBA00049155"/>
    </source>
</evidence>
<reference evidence="20 21" key="1">
    <citation type="journal article" date="2015" name="Biotechnol. Biofuels">
        <title>Enhanced degradation of softwood versus hardwood by the white-rot fungus Pycnoporus coccineus.</title>
        <authorList>
            <person name="Couturier M."/>
            <person name="Navarro D."/>
            <person name="Chevret D."/>
            <person name="Henrissat B."/>
            <person name="Piumi F."/>
            <person name="Ruiz-Duenas F.J."/>
            <person name="Martinez A.T."/>
            <person name="Grigoriev I.V."/>
            <person name="Riley R."/>
            <person name="Lipzen A."/>
            <person name="Berrin J.G."/>
            <person name="Master E.R."/>
            <person name="Rosso M.N."/>
        </authorList>
    </citation>
    <scope>NUCLEOTIDE SEQUENCE [LARGE SCALE GENOMIC DNA]</scope>
    <source>
        <strain evidence="20 21">BRFM310</strain>
    </source>
</reference>
<evidence type="ECO:0000256" key="11">
    <source>
        <dbReference type="ARBA" id="ARBA00022723"/>
    </source>
</evidence>
<dbReference type="EMBL" id="KZ084095">
    <property type="protein sequence ID" value="OSD04720.1"/>
    <property type="molecule type" value="Genomic_DNA"/>
</dbReference>
<dbReference type="EC" id="1.7.1.3" evidence="7"/>
<keyword evidence="12" id="KW-0274">FAD</keyword>
<dbReference type="Gene3D" id="3.40.50.80">
    <property type="entry name" value="Nucleotide-binding domain of ferredoxin-NADP reductase (FNR) module"/>
    <property type="match status" value="1"/>
</dbReference>
<dbReference type="GO" id="GO:0020037">
    <property type="term" value="F:heme binding"/>
    <property type="evidence" value="ECO:0007669"/>
    <property type="project" value="TreeGrafter"/>
</dbReference>
<comment type="cofactor">
    <cofactor evidence="1">
        <name>Mo-molybdopterin</name>
        <dbReference type="ChEBI" id="CHEBI:71302"/>
    </cofactor>
</comment>
<evidence type="ECO:0000256" key="2">
    <source>
        <dbReference type="ARBA" id="ARBA00001971"/>
    </source>
</evidence>
<comment type="similarity">
    <text evidence="5">Belongs to the nitrate reductase family.</text>
</comment>
<dbReference type="InterPro" id="IPR001433">
    <property type="entry name" value="OxRdtase_FAD/NAD-bd"/>
</dbReference>
<comment type="function">
    <text evidence="4">Nitrate reductase is a key enzyme involved in the first step of nitrate assimilation in plants, fungi and bacteria.</text>
</comment>
<dbReference type="PANTHER" id="PTHR19372:SF7">
    <property type="entry name" value="SULFITE OXIDASE, MITOCHONDRIAL"/>
    <property type="match status" value="1"/>
</dbReference>
<gene>
    <name evidence="20" type="ORF">PYCCODRAFT_1475803</name>
</gene>
<evidence type="ECO:0000256" key="5">
    <source>
        <dbReference type="ARBA" id="ARBA00006253"/>
    </source>
</evidence>
<dbReference type="SUPFAM" id="SSF56524">
    <property type="entry name" value="Oxidoreductase molybdopterin-binding domain"/>
    <property type="match status" value="1"/>
</dbReference>
<comment type="catalytic activity">
    <reaction evidence="15">
        <text>nitrite + NADP(+) + H2O = nitrate + NADPH + H(+)</text>
        <dbReference type="Rhea" id="RHEA:19061"/>
        <dbReference type="ChEBI" id="CHEBI:15377"/>
        <dbReference type="ChEBI" id="CHEBI:15378"/>
        <dbReference type="ChEBI" id="CHEBI:16301"/>
        <dbReference type="ChEBI" id="CHEBI:17632"/>
        <dbReference type="ChEBI" id="CHEBI:57783"/>
        <dbReference type="ChEBI" id="CHEBI:58349"/>
        <dbReference type="EC" id="1.7.1.3"/>
    </reaction>
</comment>
<dbReference type="SUPFAM" id="SSF81296">
    <property type="entry name" value="E set domains"/>
    <property type="match status" value="1"/>
</dbReference>
<dbReference type="Pfam" id="PF00970">
    <property type="entry name" value="FAD_binding_6"/>
    <property type="match status" value="1"/>
</dbReference>
<evidence type="ECO:0000256" key="12">
    <source>
        <dbReference type="ARBA" id="ARBA00022827"/>
    </source>
</evidence>
<evidence type="ECO:0000256" key="8">
    <source>
        <dbReference type="ARBA" id="ARBA00015499"/>
    </source>
</evidence>
<dbReference type="SUPFAM" id="SSF55856">
    <property type="entry name" value="Cytochrome b5-like heme/steroid binding domain"/>
    <property type="match status" value="1"/>
</dbReference>
<keyword evidence="21" id="KW-1185">Reference proteome</keyword>
<evidence type="ECO:0000313" key="20">
    <source>
        <dbReference type="EMBL" id="OSD04720.1"/>
    </source>
</evidence>
<dbReference type="SMART" id="SM01117">
    <property type="entry name" value="Cyt-b5"/>
    <property type="match status" value="1"/>
</dbReference>
<dbReference type="GO" id="GO:0043546">
    <property type="term" value="F:molybdopterin cofactor binding"/>
    <property type="evidence" value="ECO:0007669"/>
    <property type="project" value="TreeGrafter"/>
</dbReference>
<proteinExistence type="inferred from homology"/>
<accession>A0A1Y2IUA0</accession>
<dbReference type="Proteomes" id="UP000193067">
    <property type="component" value="Unassembled WGS sequence"/>
</dbReference>
<evidence type="ECO:0000256" key="4">
    <source>
        <dbReference type="ARBA" id="ARBA00003838"/>
    </source>
</evidence>
<sequence>MPASVQTEDQTANYRKDPLHLDISNQSLDPSLKAAVNVVTGSAGQEWRAALLNSNTLVSIRDVKQSSPNYKLQNPRKYDFSRYVLPVSESEIKDQGRLRVRFENELGSPASSIDSAVSLGTTLAPTSPSPSDNDGKSPTDIAGDSSPHKQFLRKLLDEFQTVKSFKSNPGIPKGELKGLDGDAIDQLENRLSIDDQDTPDSWIPRSSELRRLTGKHPLNAEPDLSRLYDAGMITPTKLHFVRNHGAVPQLHWETHTVLMYADPPDLITKPREWTMDELTSGEFKIVEFPVTIGCDGNRRREVNMVRRTVGFNWTASGVSTAVWRGVPLRDVLLACGLKEPPEDEIWYVNFEGADEPSIMGRYATSIPLAHAMDPTNDVILAFGMNGRVLHPDHGYPLRVVIPGYVGGRQIKWLRRIWVTKEPNKSFYHIWDNKVVPSFIDSKSHPLAKAFFGDESTACWEQIMQSIICKPAHEENIDIPDDAALQETYTVKGFAFNGGGNRIERVELSLDGGRTWRWCFRRFLDAPMRHRSKFWAWLFWSCEVTLQELVDAFEIIVRAQDNKKMYQPERITWTLTGMMNNSWYRVRPSVTLDPATGGRVVRFQHPVAPLDEDGGWMTSPEPAVHHDSDARTAALPQFSLEEIAQHNKLDDAWIVLDKKVYDVTSVFSWHPGGPRAILLYAGKASIAPSIEYKNIHDNFAHGKRDECLVGTLTPEGISAMEQDAERAAKELEALKAARHGLALQPDVFIAATLVRRTTVSADSRLYTFALPRRADGSPGRLGLPAGQHVQVALHFQDRAVLRSYTPVRPVLPAEEDGTVDLLVKTYRPQAQVDGSAGESDSDAVFNPGGTVSNCLDCMQEGEEIDIRGPCGGIVYRGRGEFEIDGTRRHFDKVNMIAGGSGLTPHWQLIHAVLSDPRDTTLISLIDCNKTFDDIWMRETLETYAAQYPARFKLWHVLASPPEDWQYSCGRLTKSIMETHLYPSAPSVGTFLCGPTGLIEDVALPALAEMGFVKESSVFEF</sequence>
<keyword evidence="16" id="KW-0175">Coiled coil</keyword>
<dbReference type="GO" id="GO:0006790">
    <property type="term" value="P:sulfur compound metabolic process"/>
    <property type="evidence" value="ECO:0007669"/>
    <property type="project" value="TreeGrafter"/>
</dbReference>
<feature type="domain" description="Cytochrome b5 heme-binding" evidence="18">
    <location>
        <begin position="634"/>
        <end position="712"/>
    </location>
</feature>
<dbReference type="Gene3D" id="3.90.420.10">
    <property type="entry name" value="Oxidoreductase, molybdopterin-binding domain"/>
    <property type="match status" value="1"/>
</dbReference>
<comment type="subunit">
    <text evidence="6">Homodimer.</text>
</comment>
<dbReference type="PRINTS" id="PR00406">
    <property type="entry name" value="CYTB5RDTASE"/>
</dbReference>
<dbReference type="InterPro" id="IPR017927">
    <property type="entry name" value="FAD-bd_FR_type"/>
</dbReference>
<evidence type="ECO:0000256" key="3">
    <source>
        <dbReference type="ARBA" id="ARBA00001974"/>
    </source>
</evidence>
<feature type="coiled-coil region" evidence="16">
    <location>
        <begin position="716"/>
        <end position="743"/>
    </location>
</feature>
<keyword evidence="11" id="KW-0479">Metal-binding</keyword>
<dbReference type="Pfam" id="PF00175">
    <property type="entry name" value="NAD_binding_1"/>
    <property type="match status" value="1"/>
</dbReference>
<evidence type="ECO:0000256" key="7">
    <source>
        <dbReference type="ARBA" id="ARBA00012673"/>
    </source>
</evidence>
<feature type="domain" description="FAD-binding FR-type" evidence="19">
    <location>
        <begin position="745"/>
        <end position="875"/>
    </location>
</feature>
<dbReference type="SUPFAM" id="SSF63380">
    <property type="entry name" value="Riboflavin synthase domain-like"/>
    <property type="match status" value="1"/>
</dbReference>
<dbReference type="InterPro" id="IPR008335">
    <property type="entry name" value="Mopterin_OxRdtase_euk"/>
</dbReference>
<dbReference type="CDD" id="cd06183">
    <property type="entry name" value="cyt_b5_reduct_like"/>
    <property type="match status" value="1"/>
</dbReference>
<dbReference type="InterPro" id="IPR014756">
    <property type="entry name" value="Ig_E-set"/>
</dbReference>
<evidence type="ECO:0000256" key="13">
    <source>
        <dbReference type="ARBA" id="ARBA00023002"/>
    </source>
</evidence>
<name>A0A1Y2IUA0_TRAC3</name>
<evidence type="ECO:0000256" key="17">
    <source>
        <dbReference type="SAM" id="MobiDB-lite"/>
    </source>
</evidence>
<keyword evidence="10" id="KW-0285">Flavoprotein</keyword>
<keyword evidence="14" id="KW-0534">Nitrate assimilation</keyword>
<feature type="region of interest" description="Disordered" evidence="17">
    <location>
        <begin position="120"/>
        <end position="147"/>
    </location>
</feature>
<evidence type="ECO:0000256" key="6">
    <source>
        <dbReference type="ARBA" id="ARBA00011738"/>
    </source>
</evidence>
<dbReference type="InterPro" id="IPR001199">
    <property type="entry name" value="Cyt_B5-like_heme/steroid-bd"/>
</dbReference>
<organism evidence="20 21">
    <name type="scientific">Trametes coccinea (strain BRFM310)</name>
    <name type="common">Pycnoporus coccineus</name>
    <dbReference type="NCBI Taxonomy" id="1353009"/>
    <lineage>
        <taxon>Eukaryota</taxon>
        <taxon>Fungi</taxon>
        <taxon>Dikarya</taxon>
        <taxon>Basidiomycota</taxon>
        <taxon>Agaricomycotina</taxon>
        <taxon>Agaricomycetes</taxon>
        <taxon>Polyporales</taxon>
        <taxon>Polyporaceae</taxon>
        <taxon>Trametes</taxon>
    </lineage>
</organism>
<dbReference type="GO" id="GO:0042128">
    <property type="term" value="P:nitrate assimilation"/>
    <property type="evidence" value="ECO:0007669"/>
    <property type="project" value="UniProtKB-KW"/>
</dbReference>
<dbReference type="PROSITE" id="PS50255">
    <property type="entry name" value="CYTOCHROME_B5_2"/>
    <property type="match status" value="1"/>
</dbReference>
<dbReference type="InterPro" id="IPR036374">
    <property type="entry name" value="OxRdtase_Mopterin-bd_sf"/>
</dbReference>
<feature type="compositionally biased region" description="Polar residues" evidence="17">
    <location>
        <begin position="120"/>
        <end position="132"/>
    </location>
</feature>
<dbReference type="Gene3D" id="2.40.30.10">
    <property type="entry name" value="Translation factors"/>
    <property type="match status" value="1"/>
</dbReference>
<evidence type="ECO:0000256" key="10">
    <source>
        <dbReference type="ARBA" id="ARBA00022630"/>
    </source>
</evidence>
<dbReference type="Gene3D" id="2.60.40.650">
    <property type="match status" value="1"/>
</dbReference>
<evidence type="ECO:0000259" key="18">
    <source>
        <dbReference type="PROSITE" id="PS50255"/>
    </source>
</evidence>
<dbReference type="InterPro" id="IPR005066">
    <property type="entry name" value="MoCF_OxRdtse_dimer"/>
</dbReference>
<dbReference type="Pfam" id="PF00174">
    <property type="entry name" value="Oxidored_molyb"/>
    <property type="match status" value="1"/>
</dbReference>
<evidence type="ECO:0000259" key="19">
    <source>
        <dbReference type="PROSITE" id="PS51384"/>
    </source>
</evidence>
<dbReference type="FunFam" id="3.90.420.10:FF:000003">
    <property type="entry name" value="Nitrate reductase"/>
    <property type="match status" value="1"/>
</dbReference>
<dbReference type="Pfam" id="PF00173">
    <property type="entry name" value="Cyt-b5"/>
    <property type="match status" value="1"/>
</dbReference>
<dbReference type="Pfam" id="PF03404">
    <property type="entry name" value="Mo-co_dimer"/>
    <property type="match status" value="1"/>
</dbReference>
<comment type="cofactor">
    <cofactor evidence="3">
        <name>FAD</name>
        <dbReference type="ChEBI" id="CHEBI:57692"/>
    </cofactor>
</comment>
<dbReference type="SUPFAM" id="SSF52343">
    <property type="entry name" value="Ferredoxin reductase-like, C-terminal NADP-linked domain"/>
    <property type="match status" value="1"/>
</dbReference>
<dbReference type="PRINTS" id="PR00407">
    <property type="entry name" value="EUMOPTERIN"/>
</dbReference>
<dbReference type="GO" id="GO:0008482">
    <property type="term" value="F:sulfite oxidase activity"/>
    <property type="evidence" value="ECO:0007669"/>
    <property type="project" value="TreeGrafter"/>
</dbReference>
<dbReference type="InterPro" id="IPR036400">
    <property type="entry name" value="Cyt_B5-like_heme/steroid_sf"/>
</dbReference>
<dbReference type="InterPro" id="IPR000572">
    <property type="entry name" value="OxRdtase_Mopterin-bd_dom"/>
</dbReference>
<dbReference type="PROSITE" id="PS51384">
    <property type="entry name" value="FAD_FR"/>
    <property type="match status" value="1"/>
</dbReference>
<keyword evidence="13" id="KW-0560">Oxidoreductase</keyword>
<dbReference type="GO" id="GO:0050464">
    <property type="term" value="F:nitrate reductase (NADPH) activity"/>
    <property type="evidence" value="ECO:0007669"/>
    <property type="project" value="UniProtKB-EC"/>
</dbReference>
<evidence type="ECO:0000256" key="16">
    <source>
        <dbReference type="SAM" id="Coils"/>
    </source>
</evidence>
<evidence type="ECO:0000313" key="21">
    <source>
        <dbReference type="Proteomes" id="UP000193067"/>
    </source>
</evidence>
<protein>
    <recommendedName>
        <fullName evidence="8">Nitrate reductase [NADPH]</fullName>
        <ecNumber evidence="7">1.7.1.3</ecNumber>
    </recommendedName>
</protein>
<dbReference type="OrthoDB" id="432685at2759"/>
<evidence type="ECO:0000256" key="14">
    <source>
        <dbReference type="ARBA" id="ARBA00023063"/>
    </source>
</evidence>